<organism evidence="1 2">
    <name type="scientific">Batillaria attramentaria</name>
    <dbReference type="NCBI Taxonomy" id="370345"/>
    <lineage>
        <taxon>Eukaryota</taxon>
        <taxon>Metazoa</taxon>
        <taxon>Spiralia</taxon>
        <taxon>Lophotrochozoa</taxon>
        <taxon>Mollusca</taxon>
        <taxon>Gastropoda</taxon>
        <taxon>Caenogastropoda</taxon>
        <taxon>Sorbeoconcha</taxon>
        <taxon>Cerithioidea</taxon>
        <taxon>Batillariidae</taxon>
        <taxon>Batillaria</taxon>
    </lineage>
</organism>
<dbReference type="EMBL" id="JACVVK020000129">
    <property type="protein sequence ID" value="KAK7490254.1"/>
    <property type="molecule type" value="Genomic_DNA"/>
</dbReference>
<dbReference type="AlphaFoldDB" id="A0ABD0KTL2"/>
<sequence length="211" mass="23068">MGTGQAQDDFILRNQAGTGECVWCQAAFVKCQRAARGNTLPVGTDSPTHRRYVDPSSYVRRDGSKEGLGATLLSRLIALLSSASRVRDRPVPRPQAKVRVTCGARAGEPVRPRLASRRALTRNASKQIVCPIGKLEICLVTRGRRREGSTSTDVQKRLTTTACKVTEFTEKSICFMLSKISSSLLDRSKFPADPLSRLSTDYSRFSTCGTG</sequence>
<dbReference type="Proteomes" id="UP001519460">
    <property type="component" value="Unassembled WGS sequence"/>
</dbReference>
<keyword evidence="2" id="KW-1185">Reference proteome</keyword>
<reference evidence="1 2" key="1">
    <citation type="journal article" date="2023" name="Sci. Data">
        <title>Genome assembly of the Korean intertidal mud-creeper Batillaria attramentaria.</title>
        <authorList>
            <person name="Patra A.K."/>
            <person name="Ho P.T."/>
            <person name="Jun S."/>
            <person name="Lee S.J."/>
            <person name="Kim Y."/>
            <person name="Won Y.J."/>
        </authorList>
    </citation>
    <scope>NUCLEOTIDE SEQUENCE [LARGE SCALE GENOMIC DNA]</scope>
    <source>
        <strain evidence="1">Wonlab-2016</strain>
    </source>
</reference>
<accession>A0ABD0KTL2</accession>
<proteinExistence type="predicted"/>
<evidence type="ECO:0000313" key="2">
    <source>
        <dbReference type="Proteomes" id="UP001519460"/>
    </source>
</evidence>
<name>A0ABD0KTL2_9CAEN</name>
<evidence type="ECO:0000313" key="1">
    <source>
        <dbReference type="EMBL" id="KAK7490254.1"/>
    </source>
</evidence>
<gene>
    <name evidence="1" type="ORF">BaRGS_00018599</name>
</gene>
<comment type="caution">
    <text evidence="1">The sequence shown here is derived from an EMBL/GenBank/DDBJ whole genome shotgun (WGS) entry which is preliminary data.</text>
</comment>
<protein>
    <submittedName>
        <fullName evidence="1">Uncharacterized protein</fullName>
    </submittedName>
</protein>